<feature type="domain" description="C2H2-type" evidence="7">
    <location>
        <begin position="762"/>
        <end position="790"/>
    </location>
</feature>
<dbReference type="FunFam" id="3.30.160.60:FF:000446">
    <property type="entry name" value="Zinc finger protein"/>
    <property type="match status" value="1"/>
</dbReference>
<dbReference type="InterPro" id="IPR027417">
    <property type="entry name" value="P-loop_NTPase"/>
</dbReference>
<dbReference type="PROSITE" id="PS00028">
    <property type="entry name" value="ZINC_FINGER_C2H2_1"/>
    <property type="match status" value="2"/>
</dbReference>
<accession>M7SPR3</accession>
<dbReference type="KEGG" id="ela:UCREL1_6801"/>
<dbReference type="SMART" id="SM00355">
    <property type="entry name" value="ZnF_C2H2"/>
    <property type="match status" value="4"/>
</dbReference>
<evidence type="ECO:0000256" key="3">
    <source>
        <dbReference type="ARBA" id="ARBA00022771"/>
    </source>
</evidence>
<dbReference type="Pfam" id="PF24883">
    <property type="entry name" value="NPHP3_N"/>
    <property type="match status" value="1"/>
</dbReference>
<dbReference type="InterPro" id="IPR056884">
    <property type="entry name" value="NPHP3-like_N"/>
</dbReference>
<reference evidence="9" key="1">
    <citation type="journal article" date="2013" name="Genome Announc.">
        <title>Draft genome sequence of the grapevine dieback fungus Eutypa lata UCR-EL1.</title>
        <authorList>
            <person name="Blanco-Ulate B."/>
            <person name="Rolshausen P.E."/>
            <person name="Cantu D."/>
        </authorList>
    </citation>
    <scope>NUCLEOTIDE SEQUENCE [LARGE SCALE GENOMIC DNA]</scope>
    <source>
        <strain evidence="9">UCR-EL1</strain>
    </source>
</reference>
<keyword evidence="9" id="KW-1185">Reference proteome</keyword>
<evidence type="ECO:0000256" key="2">
    <source>
        <dbReference type="ARBA" id="ARBA00022737"/>
    </source>
</evidence>
<dbReference type="InterPro" id="IPR036236">
    <property type="entry name" value="Znf_C2H2_sf"/>
</dbReference>
<organism evidence="8 9">
    <name type="scientific">Eutypa lata (strain UCR-EL1)</name>
    <name type="common">Grapevine dieback disease fungus</name>
    <name type="synonym">Eutypa armeniacae</name>
    <dbReference type="NCBI Taxonomy" id="1287681"/>
    <lineage>
        <taxon>Eukaryota</taxon>
        <taxon>Fungi</taxon>
        <taxon>Dikarya</taxon>
        <taxon>Ascomycota</taxon>
        <taxon>Pezizomycotina</taxon>
        <taxon>Sordariomycetes</taxon>
        <taxon>Xylariomycetidae</taxon>
        <taxon>Xylariales</taxon>
        <taxon>Diatrypaceae</taxon>
        <taxon>Eutypa</taxon>
    </lineage>
</organism>
<keyword evidence="4" id="KW-0862">Zinc</keyword>
<evidence type="ECO:0000313" key="9">
    <source>
        <dbReference type="Proteomes" id="UP000012174"/>
    </source>
</evidence>
<keyword evidence="1" id="KW-0479">Metal-binding</keyword>
<dbReference type="Proteomes" id="UP000012174">
    <property type="component" value="Unassembled WGS sequence"/>
</dbReference>
<sequence length="790" mass="93313">MVNEKPEVKKCLAYMYHDLLQFQKRILKLFSGHGWNKTFQTNWKDYQESFTNTLKAFDQHSRILQQLLEKYHNQTSHDMSRRFNNYYQQYQDDRQDLGTHIRQYEEDRIRLLENAKTQEEERKKEKIHADIKVQNWIFMEHPDQPILWINGKKGAGKTVLASQIIDYCREQRKDYKTSYFYCREKDPSLDNCLAIYKVLLHQMLNHHEEMLPSCNDKRLKGNNDVLSDTGPAELLIRRFCEADFNQFIVIDGLDEIEAKQRKEVIHFLTGIVNECDKRDAGNIRVLFISHDLADLRKMKCMESTIVLELDPENTQGAIRNFFDKKIEELKEKMPLRDNDLGKIRELPTIADVQQQLQMNVFPNDLREVYNTIIGRLRRDLGGNGNEWKMSKKIFGWLACAKRPLHWHEIQAALSIDFDPAGSEVTMDYYRYQLRTDIRRICGSLVQTLDNRIMFIHQTVRDHIIDSEQLDEKSIECDLTIMCLSYLASPWFDQGLGNDERDEHAKDGYYSFQDYALSKWGYHLEAFIRTGPDLLREPPEDSDPYNRVSRALSKFAGAYHDDLVPPEEHERIVTAKEQCEAFQSYGFYADLLRIWTHLHGDQDNYPKQRKKVSIERLDAALRLNRKTLETLATDPNISAEVSRNLTSLYGNYMFKCDRPMCDFFYEGFEDAETRDAHLKRHERPYRCPVVACTLAVFGFSTNKDREKHIRVYHPDDDAASGFRPPPRELVEDAKFRCNDCGKNFTRKANRDAHVRSHYGQRPFECSTCDKAFTRVNDLRRHEKKRHTRQRR</sequence>
<dbReference type="HOGENOM" id="CLU_002406_3_1_1"/>
<dbReference type="EMBL" id="KB706696">
    <property type="protein sequence ID" value="EMR66212.1"/>
    <property type="molecule type" value="Genomic_DNA"/>
</dbReference>
<dbReference type="Pfam" id="PF00096">
    <property type="entry name" value="zf-C2H2"/>
    <property type="match status" value="2"/>
</dbReference>
<keyword evidence="3 5" id="KW-0863">Zinc-finger</keyword>
<dbReference type="SUPFAM" id="SSF52540">
    <property type="entry name" value="P-loop containing nucleoside triphosphate hydrolases"/>
    <property type="match status" value="1"/>
</dbReference>
<dbReference type="InterPro" id="IPR054471">
    <property type="entry name" value="GPIID_WHD"/>
</dbReference>
<dbReference type="SUPFAM" id="SSF57667">
    <property type="entry name" value="beta-beta-alpha zinc fingers"/>
    <property type="match status" value="1"/>
</dbReference>
<dbReference type="PANTHER" id="PTHR10039">
    <property type="entry name" value="AMELOGENIN"/>
    <property type="match status" value="1"/>
</dbReference>
<evidence type="ECO:0000256" key="4">
    <source>
        <dbReference type="ARBA" id="ARBA00022833"/>
    </source>
</evidence>
<evidence type="ECO:0000259" key="7">
    <source>
        <dbReference type="PROSITE" id="PS50157"/>
    </source>
</evidence>
<dbReference type="Pfam" id="PF22939">
    <property type="entry name" value="WHD_GPIID"/>
    <property type="match status" value="1"/>
</dbReference>
<evidence type="ECO:0000256" key="1">
    <source>
        <dbReference type="ARBA" id="ARBA00022723"/>
    </source>
</evidence>
<evidence type="ECO:0000256" key="5">
    <source>
        <dbReference type="PROSITE-ProRule" id="PRU00042"/>
    </source>
</evidence>
<dbReference type="AlphaFoldDB" id="M7SPR3"/>
<feature type="domain" description="C2H2-type" evidence="7">
    <location>
        <begin position="734"/>
        <end position="761"/>
    </location>
</feature>
<feature type="coiled-coil region" evidence="6">
    <location>
        <begin position="87"/>
        <end position="122"/>
    </location>
</feature>
<dbReference type="PANTHER" id="PTHR10039:SF14">
    <property type="entry name" value="NACHT DOMAIN-CONTAINING PROTEIN"/>
    <property type="match status" value="1"/>
</dbReference>
<dbReference type="OrthoDB" id="21416at2759"/>
<evidence type="ECO:0000313" key="8">
    <source>
        <dbReference type="EMBL" id="EMR66212.1"/>
    </source>
</evidence>
<dbReference type="Gene3D" id="3.40.50.300">
    <property type="entry name" value="P-loop containing nucleotide triphosphate hydrolases"/>
    <property type="match status" value="1"/>
</dbReference>
<dbReference type="InterPro" id="IPR013087">
    <property type="entry name" value="Znf_C2H2_type"/>
</dbReference>
<name>M7SPR3_EUTLA</name>
<keyword evidence="2" id="KW-0677">Repeat</keyword>
<dbReference type="PROSITE" id="PS50157">
    <property type="entry name" value="ZINC_FINGER_C2H2_2"/>
    <property type="match status" value="2"/>
</dbReference>
<keyword evidence="6" id="KW-0175">Coiled coil</keyword>
<dbReference type="eggNOG" id="KOG1721">
    <property type="taxonomic scope" value="Eukaryota"/>
</dbReference>
<dbReference type="Gene3D" id="3.30.160.60">
    <property type="entry name" value="Classic Zinc Finger"/>
    <property type="match status" value="2"/>
</dbReference>
<dbReference type="GO" id="GO:0008270">
    <property type="term" value="F:zinc ion binding"/>
    <property type="evidence" value="ECO:0007669"/>
    <property type="project" value="UniProtKB-KW"/>
</dbReference>
<gene>
    <name evidence="8" type="ORF">UCREL1_6801</name>
</gene>
<protein>
    <submittedName>
        <fullName evidence="8">Putative zinc finger protein</fullName>
    </submittedName>
</protein>
<dbReference type="OMA" id="NHIYTHQ"/>
<evidence type="ECO:0000256" key="6">
    <source>
        <dbReference type="SAM" id="Coils"/>
    </source>
</evidence>
<proteinExistence type="predicted"/>